<reference evidence="9" key="1">
    <citation type="journal article" date="2019" name="Int. J. Syst. Evol. Microbiol.">
        <title>The Global Catalogue of Microorganisms (GCM) 10K type strain sequencing project: providing services to taxonomists for standard genome sequencing and annotation.</title>
        <authorList>
            <consortium name="The Broad Institute Genomics Platform"/>
            <consortium name="The Broad Institute Genome Sequencing Center for Infectious Disease"/>
            <person name="Wu L."/>
            <person name="Ma J."/>
        </authorList>
    </citation>
    <scope>NUCLEOTIDE SEQUENCE [LARGE SCALE GENOMIC DNA]</scope>
    <source>
        <strain evidence="9">CCUG 52478</strain>
    </source>
</reference>
<gene>
    <name evidence="7 8" type="primary">tatC</name>
    <name evidence="8" type="ORF">ACFQ3F_15950</name>
</gene>
<name>A0ABW3W397_9ACTN</name>
<evidence type="ECO:0000256" key="4">
    <source>
        <dbReference type="ARBA" id="ARBA00022989"/>
    </source>
</evidence>
<keyword evidence="2 7" id="KW-0812">Transmembrane</keyword>
<dbReference type="RefSeq" id="WP_367921705.1">
    <property type="nucleotide sequence ID" value="NZ_BAABAC010000049.1"/>
</dbReference>
<keyword evidence="6 7" id="KW-0472">Membrane</keyword>
<keyword evidence="7" id="KW-0813">Transport</keyword>
<accession>A0ABW3W397</accession>
<dbReference type="Proteomes" id="UP001597229">
    <property type="component" value="Unassembled WGS sequence"/>
</dbReference>
<proteinExistence type="inferred from homology"/>
<sequence length="257" mass="28337">MALSDHLRELRARILKSALVLLVGFIVALFFFDPIFAFINDPYQQARESLGAQRTMATTSGVGGSFMLYLKLCGIAAVVGTSPIWLYQIWAFILPGLHSNEKRWTLIFAIIAGPLFLFGIVLGYVTLPKGLEILIGFTHADLTNLVEFNEYLSFFTRTLLVFGIAFEIPVFVVLLNMAGVVKGKALGAARPWIVVGTFIFAAAATPSTDPFTMTFMAAPMCLLFFVSEAIARFNDRRRDRKKINAGLSPDEASPLDL</sequence>
<evidence type="ECO:0000313" key="9">
    <source>
        <dbReference type="Proteomes" id="UP001597229"/>
    </source>
</evidence>
<evidence type="ECO:0000256" key="5">
    <source>
        <dbReference type="ARBA" id="ARBA00023010"/>
    </source>
</evidence>
<evidence type="ECO:0000256" key="3">
    <source>
        <dbReference type="ARBA" id="ARBA00022927"/>
    </source>
</evidence>
<dbReference type="NCBIfam" id="TIGR00945">
    <property type="entry name" value="tatC"/>
    <property type="match status" value="1"/>
</dbReference>
<comment type="subcellular location">
    <subcellularLocation>
        <location evidence="7">Cell membrane</location>
        <topology evidence="7">Multi-pass membrane protein</topology>
    </subcellularLocation>
    <subcellularLocation>
        <location evidence="1">Membrane</location>
        <topology evidence="1">Multi-pass membrane protein</topology>
    </subcellularLocation>
</comment>
<dbReference type="PANTHER" id="PTHR30371:SF0">
    <property type="entry name" value="SEC-INDEPENDENT PROTEIN TRANSLOCASE PROTEIN TATC, CHLOROPLASTIC-RELATED"/>
    <property type="match status" value="1"/>
</dbReference>
<organism evidence="8 9">
    <name type="scientific">Nocardioides ginsengisoli</name>
    <dbReference type="NCBI Taxonomy" id="363868"/>
    <lineage>
        <taxon>Bacteria</taxon>
        <taxon>Bacillati</taxon>
        <taxon>Actinomycetota</taxon>
        <taxon>Actinomycetes</taxon>
        <taxon>Propionibacteriales</taxon>
        <taxon>Nocardioidaceae</taxon>
        <taxon>Nocardioides</taxon>
    </lineage>
</organism>
<dbReference type="InterPro" id="IPR002033">
    <property type="entry name" value="TatC"/>
</dbReference>
<keyword evidence="7" id="KW-1003">Cell membrane</keyword>
<evidence type="ECO:0000256" key="6">
    <source>
        <dbReference type="ARBA" id="ARBA00023136"/>
    </source>
</evidence>
<protein>
    <recommendedName>
        <fullName evidence="7">Sec-independent protein translocase protein TatC</fullName>
    </recommendedName>
</protein>
<keyword evidence="9" id="KW-1185">Reference proteome</keyword>
<evidence type="ECO:0000256" key="1">
    <source>
        <dbReference type="ARBA" id="ARBA00004141"/>
    </source>
</evidence>
<dbReference type="PANTHER" id="PTHR30371">
    <property type="entry name" value="SEC-INDEPENDENT PROTEIN TRANSLOCASE PROTEIN TATC"/>
    <property type="match status" value="1"/>
</dbReference>
<comment type="subunit">
    <text evidence="7">The Tat system comprises two distinct complexes: a TatABC complex, containing multiple copies of TatA, TatB and TatC subunits, and a separate TatA complex, containing only TatA subunits. Substrates initially bind to the TatABC complex, which probably triggers association of the separate TatA complex to form the active translocon.</text>
</comment>
<keyword evidence="5 7" id="KW-0811">Translocation</keyword>
<feature type="transmembrane region" description="Helical" evidence="7">
    <location>
        <begin position="18"/>
        <end position="39"/>
    </location>
</feature>
<evidence type="ECO:0000256" key="7">
    <source>
        <dbReference type="HAMAP-Rule" id="MF_00902"/>
    </source>
</evidence>
<feature type="transmembrane region" description="Helical" evidence="7">
    <location>
        <begin position="211"/>
        <end position="231"/>
    </location>
</feature>
<feature type="transmembrane region" description="Helical" evidence="7">
    <location>
        <begin position="154"/>
        <end position="175"/>
    </location>
</feature>
<evidence type="ECO:0000256" key="2">
    <source>
        <dbReference type="ARBA" id="ARBA00022692"/>
    </source>
</evidence>
<dbReference type="HAMAP" id="MF_00902">
    <property type="entry name" value="TatC"/>
    <property type="match status" value="1"/>
</dbReference>
<feature type="transmembrane region" description="Helical" evidence="7">
    <location>
        <begin position="68"/>
        <end position="94"/>
    </location>
</feature>
<feature type="transmembrane region" description="Helical" evidence="7">
    <location>
        <begin position="187"/>
        <end position="205"/>
    </location>
</feature>
<evidence type="ECO:0000313" key="8">
    <source>
        <dbReference type="EMBL" id="MFD1249292.1"/>
    </source>
</evidence>
<keyword evidence="3 7" id="KW-0653">Protein transport</keyword>
<dbReference type="Pfam" id="PF00902">
    <property type="entry name" value="TatC"/>
    <property type="match status" value="1"/>
</dbReference>
<comment type="function">
    <text evidence="7">Part of the twin-arginine translocation (Tat) system that transports large folded proteins containing a characteristic twin-arginine motif in their signal peptide across membranes. Together with TatB, TatC is part of a receptor directly interacting with Tat signal peptides.</text>
</comment>
<dbReference type="PRINTS" id="PR01840">
    <property type="entry name" value="TATCFAMILY"/>
</dbReference>
<comment type="similarity">
    <text evidence="7">Belongs to the TatC family.</text>
</comment>
<dbReference type="EMBL" id="JBHTLX010000020">
    <property type="protein sequence ID" value="MFD1249292.1"/>
    <property type="molecule type" value="Genomic_DNA"/>
</dbReference>
<comment type="caution">
    <text evidence="8">The sequence shown here is derived from an EMBL/GenBank/DDBJ whole genome shotgun (WGS) entry which is preliminary data.</text>
</comment>
<feature type="transmembrane region" description="Helical" evidence="7">
    <location>
        <begin position="106"/>
        <end position="127"/>
    </location>
</feature>
<keyword evidence="4 7" id="KW-1133">Transmembrane helix</keyword>